<dbReference type="PANTHER" id="PTHR43214:SF42">
    <property type="entry name" value="TRANSCRIPTIONAL REGULATORY PROTEIN DESR"/>
    <property type="match status" value="1"/>
</dbReference>
<keyword evidence="2" id="KW-0238">DNA-binding</keyword>
<dbReference type="InterPro" id="IPR039420">
    <property type="entry name" value="WalR-like"/>
</dbReference>
<feature type="domain" description="HTH luxR-type" evidence="4">
    <location>
        <begin position="137"/>
        <end position="202"/>
    </location>
</feature>
<protein>
    <submittedName>
        <fullName evidence="6">LuxR family transcriptional regulator</fullName>
    </submittedName>
</protein>
<accession>A0ABR5I7N3</accession>
<comment type="caution">
    <text evidence="6">The sequence shown here is derived from an EMBL/GenBank/DDBJ whole genome shotgun (WGS) entry which is preliminary data.</text>
</comment>
<gene>
    <name evidence="6" type="ORF">ABW18_20715</name>
</gene>
<evidence type="ECO:0000259" key="5">
    <source>
        <dbReference type="PROSITE" id="PS50110"/>
    </source>
</evidence>
<dbReference type="Pfam" id="PF00196">
    <property type="entry name" value="GerE"/>
    <property type="match status" value="1"/>
</dbReference>
<dbReference type="Gene3D" id="1.10.10.10">
    <property type="entry name" value="Winged helix-like DNA-binding domain superfamily/Winged helix DNA-binding domain"/>
    <property type="match status" value="1"/>
</dbReference>
<evidence type="ECO:0000313" key="6">
    <source>
        <dbReference type="EMBL" id="KNA89426.1"/>
    </source>
</evidence>
<proteinExistence type="predicted"/>
<dbReference type="Proteomes" id="UP000037247">
    <property type="component" value="Unassembled WGS sequence"/>
</dbReference>
<dbReference type="CDD" id="cd06170">
    <property type="entry name" value="LuxR_C_like"/>
    <property type="match status" value="1"/>
</dbReference>
<dbReference type="SMART" id="SM00421">
    <property type="entry name" value="HTH_LUXR"/>
    <property type="match status" value="1"/>
</dbReference>
<keyword evidence="7" id="KW-1185">Reference proteome</keyword>
<keyword evidence="1 3" id="KW-0597">Phosphoprotein</keyword>
<evidence type="ECO:0000313" key="7">
    <source>
        <dbReference type="Proteomes" id="UP000037247"/>
    </source>
</evidence>
<feature type="domain" description="Response regulatory" evidence="5">
    <location>
        <begin position="6"/>
        <end position="122"/>
    </location>
</feature>
<dbReference type="InterPro" id="IPR016032">
    <property type="entry name" value="Sig_transdc_resp-reg_C-effctor"/>
</dbReference>
<dbReference type="PANTHER" id="PTHR43214">
    <property type="entry name" value="TWO-COMPONENT RESPONSE REGULATOR"/>
    <property type="match status" value="1"/>
</dbReference>
<dbReference type="InterPro" id="IPR036388">
    <property type="entry name" value="WH-like_DNA-bd_sf"/>
</dbReference>
<dbReference type="SMART" id="SM00448">
    <property type="entry name" value="REC"/>
    <property type="match status" value="1"/>
</dbReference>
<organism evidence="6 7">
    <name type="scientific">Gordonia jacobaea</name>
    <dbReference type="NCBI Taxonomy" id="122202"/>
    <lineage>
        <taxon>Bacteria</taxon>
        <taxon>Bacillati</taxon>
        <taxon>Actinomycetota</taxon>
        <taxon>Actinomycetes</taxon>
        <taxon>Mycobacteriales</taxon>
        <taxon>Gordoniaceae</taxon>
        <taxon>Gordonia</taxon>
    </lineage>
</organism>
<dbReference type="InterPro" id="IPR001789">
    <property type="entry name" value="Sig_transdc_resp-reg_receiver"/>
</dbReference>
<dbReference type="SUPFAM" id="SSF52172">
    <property type="entry name" value="CheY-like"/>
    <property type="match status" value="1"/>
</dbReference>
<feature type="modified residue" description="4-aspartylphosphate" evidence="3">
    <location>
        <position position="57"/>
    </location>
</feature>
<dbReference type="Gene3D" id="3.40.50.2300">
    <property type="match status" value="1"/>
</dbReference>
<dbReference type="RefSeq" id="WP_049700889.1">
    <property type="nucleotide sequence ID" value="NZ_JAQDQF010000001.1"/>
</dbReference>
<evidence type="ECO:0000256" key="2">
    <source>
        <dbReference type="ARBA" id="ARBA00023125"/>
    </source>
</evidence>
<dbReference type="PRINTS" id="PR00038">
    <property type="entry name" value="HTHLUXR"/>
</dbReference>
<dbReference type="InterPro" id="IPR011006">
    <property type="entry name" value="CheY-like_superfamily"/>
</dbReference>
<evidence type="ECO:0000259" key="4">
    <source>
        <dbReference type="PROSITE" id="PS50043"/>
    </source>
</evidence>
<name>A0ABR5I7N3_9ACTN</name>
<dbReference type="InterPro" id="IPR000792">
    <property type="entry name" value="Tscrpt_reg_LuxR_C"/>
</dbReference>
<dbReference type="SUPFAM" id="SSF46894">
    <property type="entry name" value="C-terminal effector domain of the bipartite response regulators"/>
    <property type="match status" value="1"/>
</dbReference>
<evidence type="ECO:0000256" key="3">
    <source>
        <dbReference type="PROSITE-ProRule" id="PRU00169"/>
    </source>
</evidence>
<dbReference type="EMBL" id="LDTZ01000025">
    <property type="protein sequence ID" value="KNA89426.1"/>
    <property type="molecule type" value="Genomic_DNA"/>
</dbReference>
<reference evidence="6 7" key="1">
    <citation type="submission" date="2015-05" db="EMBL/GenBank/DDBJ databases">
        <title>Draft genome sequence of the bacterium Gordonia jacobaea a new member of the Gordonia genus.</title>
        <authorList>
            <person name="Jimenez-Galisteo G."/>
            <person name="Dominguez A."/>
            <person name="Munoz E."/>
            <person name="Vinas M."/>
        </authorList>
    </citation>
    <scope>NUCLEOTIDE SEQUENCE [LARGE SCALE GENOMIC DNA]</scope>
    <source>
        <strain evidence="7">mv1</strain>
    </source>
</reference>
<dbReference type="CDD" id="cd17535">
    <property type="entry name" value="REC_NarL-like"/>
    <property type="match status" value="1"/>
</dbReference>
<dbReference type="PROSITE" id="PS50110">
    <property type="entry name" value="RESPONSE_REGULATORY"/>
    <property type="match status" value="1"/>
</dbReference>
<dbReference type="PROSITE" id="PS50043">
    <property type="entry name" value="HTH_LUXR_2"/>
    <property type="match status" value="1"/>
</dbReference>
<dbReference type="Pfam" id="PF00072">
    <property type="entry name" value="Response_reg"/>
    <property type="match status" value="1"/>
</dbReference>
<sequence>MNESIRVLLAEDDELIREALVGLLERETDLRVVATARDGREAVERAVLHTPEVAVVDLQMPKLDGLEVIGELQRVLPQCAGVILTGHGHPNALRTALASGARGFLAKGAPATALADVVRRVHSGQRYVDPVLAADALTMRPSPLTARETQVLAAAQEDRAVRDVARELFLSTGTVRNHLATINRKLGVDNRSGAYRIARENGWVDFAP</sequence>
<evidence type="ECO:0000256" key="1">
    <source>
        <dbReference type="ARBA" id="ARBA00022553"/>
    </source>
</evidence>
<dbReference type="InterPro" id="IPR058245">
    <property type="entry name" value="NreC/VraR/RcsB-like_REC"/>
</dbReference>